<comment type="caution">
    <text evidence="1">The sequence shown here is derived from an EMBL/GenBank/DDBJ whole genome shotgun (WGS) entry which is preliminary data.</text>
</comment>
<proteinExistence type="predicted"/>
<dbReference type="Proteomes" id="UP000306719">
    <property type="component" value="Unassembled WGS sequence"/>
</dbReference>
<accession>A0A5S3X3N3</accession>
<sequence length="189" mass="21499">MYNYLLPALLLYSGVCLATHQVREVFVVEGQAHGIDLFPLESLYNYDDIQSRLVGRGWCTANWRGYKGTWELKEGKLWLTSLVQDSCSQTPPLIDPVPFFAQSAYPVKASWFSEKIEVRLGDIVPTYCKTKDGEPLQTGYTYDAMVYAFSGGELVGRSRKTMNQDWQEKQSHCAENAPWDLLNWIGISL</sequence>
<dbReference type="OrthoDB" id="1438245at2"/>
<dbReference type="RefSeq" id="WP_138543670.1">
    <property type="nucleotide sequence ID" value="NZ_PNCJ01000006.1"/>
</dbReference>
<evidence type="ECO:0000313" key="1">
    <source>
        <dbReference type="EMBL" id="TMP39099.1"/>
    </source>
</evidence>
<reference evidence="1 2" key="1">
    <citation type="submission" date="2018-01" db="EMBL/GenBank/DDBJ databases">
        <authorList>
            <person name="Paulsen S."/>
            <person name="Gram L.K."/>
        </authorList>
    </citation>
    <scope>NUCLEOTIDE SEQUENCE [LARGE SCALE GENOMIC DNA]</scope>
    <source>
        <strain evidence="1 2">S2599</strain>
    </source>
</reference>
<dbReference type="AlphaFoldDB" id="A0A5S3X3N3"/>
<name>A0A5S3X3N3_9GAMM</name>
<evidence type="ECO:0000313" key="2">
    <source>
        <dbReference type="Proteomes" id="UP000306719"/>
    </source>
</evidence>
<protein>
    <submittedName>
        <fullName evidence="1">Uncharacterized protein</fullName>
    </submittedName>
</protein>
<dbReference type="EMBL" id="PNCJ01000006">
    <property type="protein sequence ID" value="TMP39099.1"/>
    <property type="molecule type" value="Genomic_DNA"/>
</dbReference>
<reference evidence="2" key="2">
    <citation type="submission" date="2019-06" db="EMBL/GenBank/DDBJ databases">
        <title>Co-occurence of chitin degradation, pigmentation and bioactivity in marine Pseudoalteromonas.</title>
        <authorList>
            <person name="Sonnenschein E.C."/>
            <person name="Bech P.K."/>
        </authorList>
    </citation>
    <scope>NUCLEOTIDE SEQUENCE [LARGE SCALE GENOMIC DNA]</scope>
    <source>
        <strain evidence="2">S2599</strain>
    </source>
</reference>
<organism evidence="1 2">
    <name type="scientific">Pseudoalteromonas rubra</name>
    <dbReference type="NCBI Taxonomy" id="43658"/>
    <lineage>
        <taxon>Bacteria</taxon>
        <taxon>Pseudomonadati</taxon>
        <taxon>Pseudomonadota</taxon>
        <taxon>Gammaproteobacteria</taxon>
        <taxon>Alteromonadales</taxon>
        <taxon>Pseudoalteromonadaceae</taxon>
        <taxon>Pseudoalteromonas</taxon>
    </lineage>
</organism>
<gene>
    <name evidence="1" type="ORF">CWB98_03950</name>
</gene>